<name>A0ABT6BK56_9BACT</name>
<dbReference type="Gene3D" id="3.40.50.170">
    <property type="entry name" value="Formyl transferase, N-terminal domain"/>
    <property type="match status" value="1"/>
</dbReference>
<sequence>MKSYILVSDKKWHDELFLTLKNSIPANWERIKSRDEFEYLNLEKINPDKIFIPHWSHIIPKDIFEKFECIVFHMTDLPFGRGGSPLQNLINLGFEQTKISALKVSRELDAGPIYCKNDLSLLGTAEEIFIRSSNIVGDMIRDIIYKNLEPIVQEGEVVVFKRRKPEEGDISNLSDLSKVYDYIRMLDAATYPSAFLETEFFRFEFTRASLKSNEIILADVRIIKK</sequence>
<dbReference type="Pfam" id="PF00551">
    <property type="entry name" value="Formyl_trans_N"/>
    <property type="match status" value="1"/>
</dbReference>
<dbReference type="EMBL" id="JARJOW010000005">
    <property type="protein sequence ID" value="MDF5690834.1"/>
    <property type="molecule type" value="Genomic_DNA"/>
</dbReference>
<dbReference type="CDD" id="cd08821">
    <property type="entry name" value="FMT_core_like_1"/>
    <property type="match status" value="1"/>
</dbReference>
<evidence type="ECO:0000259" key="1">
    <source>
        <dbReference type="Pfam" id="PF00551"/>
    </source>
</evidence>
<evidence type="ECO:0000313" key="4">
    <source>
        <dbReference type="Proteomes" id="UP001321344"/>
    </source>
</evidence>
<comment type="caution">
    <text evidence="3">The sequence shown here is derived from an EMBL/GenBank/DDBJ whole genome shotgun (WGS) entry which is preliminary data.</text>
</comment>
<evidence type="ECO:0008006" key="5">
    <source>
        <dbReference type="Google" id="ProtNLM"/>
    </source>
</evidence>
<evidence type="ECO:0000259" key="2">
    <source>
        <dbReference type="Pfam" id="PF21553"/>
    </source>
</evidence>
<keyword evidence="4" id="KW-1185">Reference proteome</keyword>
<feature type="domain" description="Methionyl-tRNA formyltransferase-like C-terminal" evidence="2">
    <location>
        <begin position="165"/>
        <end position="223"/>
    </location>
</feature>
<dbReference type="Gene3D" id="3.10.25.20">
    <property type="match status" value="1"/>
</dbReference>
<evidence type="ECO:0000313" key="3">
    <source>
        <dbReference type="EMBL" id="MDF5690834.1"/>
    </source>
</evidence>
<accession>A0ABT6BK56</accession>
<gene>
    <name evidence="3" type="ORF">PQG43_08170</name>
</gene>
<dbReference type="InterPro" id="IPR049355">
    <property type="entry name" value="Formyl_trans-like_C"/>
</dbReference>
<protein>
    <recommendedName>
        <fullName evidence="5">Methionyl-tRNA formyltransferase</fullName>
    </recommendedName>
</protein>
<dbReference type="Pfam" id="PF21553">
    <property type="entry name" value="Formyl_trans_C_2"/>
    <property type="match status" value="1"/>
</dbReference>
<dbReference type="RefSeq" id="WP_276344340.1">
    <property type="nucleotide sequence ID" value="NZ_JARJOW010000005.1"/>
</dbReference>
<dbReference type="InterPro" id="IPR011034">
    <property type="entry name" value="Formyl_transferase-like_C_sf"/>
</dbReference>
<reference evidence="3 4" key="1">
    <citation type="submission" date="2023-03" db="EMBL/GenBank/DDBJ databases">
        <title>Genome sequencing of Aquirufa.</title>
        <authorList>
            <person name="Pitt A."/>
            <person name="Hahn M.W."/>
        </authorList>
    </citation>
    <scope>NUCLEOTIDE SEQUENCE [LARGE SCALE GENOMIC DNA]</scope>
    <source>
        <strain evidence="3 4">WAEICH-18A</strain>
    </source>
</reference>
<proteinExistence type="predicted"/>
<dbReference type="InterPro" id="IPR002376">
    <property type="entry name" value="Formyl_transf_N"/>
</dbReference>
<feature type="domain" description="Formyl transferase N-terminal" evidence="1">
    <location>
        <begin position="31"/>
        <end position="120"/>
    </location>
</feature>
<dbReference type="InterPro" id="IPR036477">
    <property type="entry name" value="Formyl_transf_N_sf"/>
</dbReference>
<dbReference type="SUPFAM" id="SSF53328">
    <property type="entry name" value="Formyltransferase"/>
    <property type="match status" value="1"/>
</dbReference>
<dbReference type="Proteomes" id="UP001321344">
    <property type="component" value="Unassembled WGS sequence"/>
</dbReference>
<organism evidence="3 4">
    <name type="scientific">Aquirufa aurantiipilula</name>
    <dbReference type="NCBI Taxonomy" id="2696561"/>
    <lineage>
        <taxon>Bacteria</taxon>
        <taxon>Pseudomonadati</taxon>
        <taxon>Bacteroidota</taxon>
        <taxon>Cytophagia</taxon>
        <taxon>Cytophagales</taxon>
        <taxon>Flectobacillaceae</taxon>
        <taxon>Aquirufa</taxon>
    </lineage>
</organism>
<dbReference type="SUPFAM" id="SSF50486">
    <property type="entry name" value="FMT C-terminal domain-like"/>
    <property type="match status" value="1"/>
</dbReference>